<feature type="region of interest" description="Disordered" evidence="15">
    <location>
        <begin position="91"/>
        <end position="138"/>
    </location>
</feature>
<evidence type="ECO:0000256" key="1">
    <source>
        <dbReference type="ARBA" id="ARBA00004335"/>
    </source>
</evidence>
<evidence type="ECO:0000256" key="9">
    <source>
        <dbReference type="ARBA" id="ARBA00022824"/>
    </source>
</evidence>
<dbReference type="PROSITE" id="PS50249">
    <property type="entry name" value="MPN"/>
    <property type="match status" value="1"/>
</dbReference>
<keyword evidence="12" id="KW-0472">Membrane</keyword>
<dbReference type="EMBL" id="AWNI01000008">
    <property type="protein sequence ID" value="ETS63958.1"/>
    <property type="molecule type" value="Genomic_DNA"/>
</dbReference>
<dbReference type="AlphaFoldDB" id="W3VQM1"/>
<comment type="caution">
    <text evidence="17">The sequence shown here is derived from an EMBL/GenBank/DDBJ whole genome shotgun (WGS) entry which is preliminary data.</text>
</comment>
<name>W3VQM1_MOEAP</name>
<evidence type="ECO:0000256" key="11">
    <source>
        <dbReference type="ARBA" id="ARBA00023010"/>
    </source>
</evidence>
<sequence length="1039" mass="112629">MIVRVRSKDGNFRFELQPTDDAVKLIQQVLDTMPNADPESLTFSNQPRGGEFKADTLKGSTLGELGIGHGHLLFAAYTEAAAAVASSSAPEAAPSSSATSTSAPIPSHTAITSASGASSTSAASRPKKPWETAKEHSVDTYWEAQEGKITRKKDSQFCRHGPMGMCDYCMPLEPYDSKYQTENNIKHLSFHAYLRKQDIATNKPAQSFIPPLEEVDYTVKKPCPSATHLSWPAGICTKCQPSAITLQRQPYRMVDHVEFAHPDLIENILTFWRSTATQRFGFLLGRYEAYPDVPMGIKAVVEAIHEPPQEGELDGLTLGVPWEKQPRIEKLAKMCGLEFVGMIYSDLSPADPTHKDSSLAGKVMCKRHKDSFFLSGIETIFAAQLQLGNPNPSRFSSSGRFNSKFVTCILSGTDEGAIDVSAYQISEQGMGMVQADMIEASVNPNIIRVKPSEGERYVPEVFYRYTNEYKIDVKESAKPTFPVEYLIVNATHGFPNAPNPTFLSSAFPIENRPGLHDQDLTVALTSIGKIVGQKELFPIGDGVESTKGKSRADDDQVREKLVGILSDWHLLAFLDTSGFLDQDDMAALCKLATAHDSGAALDALLLRPGWQTLMALAREHAPQAGSSGNNNAAPAKDPFTYDGGMESDDDVGFDDANEDFYDDGEGDDDDDVQISHVRRASARNEAADTDAATAAAIAAASAEDAPAGVKAGRIRRGDVIKTMWGTKLSWLLVLGAVSHWLPSVAADGQLQDPNLYVVRDFNIVLTDNTKVSDLACCMGLSGEIKSAPEYQCFDHQDLQMGTAPGSRRVGIQFCHHLPGSDPQAATDAFNNVCKQGTGEVIQTDKNYCPQIWPNFKDDYKKPAPPAPAVDPKPAPAPTIPDATGKLTNDKDGFKLEGTFMYSLVDYAITRSLACCSGATAPIVKPQKYKCAQRKVANSVFMSQCTSMLPTITGAKKLQGYSTVNGDAGAIVDDKTKKQCSDMWTNAMSYTYGFCKLDFDMAADDATTAFNADCANKGGQSKPPHNGMCLWNVDNAAASS</sequence>
<evidence type="ECO:0000256" key="15">
    <source>
        <dbReference type="SAM" id="MobiDB-lite"/>
    </source>
</evidence>
<keyword evidence="18" id="KW-1185">Reference proteome</keyword>
<evidence type="ECO:0000256" key="2">
    <source>
        <dbReference type="ARBA" id="ARBA00004397"/>
    </source>
</evidence>
<dbReference type="GO" id="GO:0051028">
    <property type="term" value="P:mRNA transport"/>
    <property type="evidence" value="ECO:0007669"/>
    <property type="project" value="UniProtKB-KW"/>
</dbReference>
<dbReference type="Proteomes" id="UP000019462">
    <property type="component" value="Unassembled WGS sequence"/>
</dbReference>
<evidence type="ECO:0000256" key="13">
    <source>
        <dbReference type="ARBA" id="ARBA00023242"/>
    </source>
</evidence>
<dbReference type="GO" id="GO:0006511">
    <property type="term" value="P:ubiquitin-dependent protein catabolic process"/>
    <property type="evidence" value="ECO:0007669"/>
    <property type="project" value="InterPro"/>
</dbReference>
<evidence type="ECO:0000256" key="8">
    <source>
        <dbReference type="ARBA" id="ARBA00022816"/>
    </source>
</evidence>
<feature type="compositionally biased region" description="Pro residues" evidence="15">
    <location>
        <begin position="862"/>
        <end position="878"/>
    </location>
</feature>
<dbReference type="InterPro" id="IPR029071">
    <property type="entry name" value="Ubiquitin-like_domsf"/>
</dbReference>
<dbReference type="Pfam" id="PF05021">
    <property type="entry name" value="NPL4"/>
    <property type="match status" value="1"/>
</dbReference>
<evidence type="ECO:0000313" key="17">
    <source>
        <dbReference type="EMBL" id="ETS63958.1"/>
    </source>
</evidence>
<evidence type="ECO:0000259" key="16">
    <source>
        <dbReference type="PROSITE" id="PS50249"/>
    </source>
</evidence>
<evidence type="ECO:0000256" key="4">
    <source>
        <dbReference type="ARBA" id="ARBA00011025"/>
    </source>
</evidence>
<evidence type="ECO:0000256" key="6">
    <source>
        <dbReference type="ARBA" id="ARBA00022448"/>
    </source>
</evidence>
<evidence type="ECO:0000256" key="14">
    <source>
        <dbReference type="ARBA" id="ARBA00024703"/>
    </source>
</evidence>
<keyword evidence="7" id="KW-0963">Cytoplasm</keyword>
<accession>W3VQM1</accession>
<protein>
    <recommendedName>
        <fullName evidence="5">Nuclear protein localization protein 4</fullName>
    </recommendedName>
</protein>
<dbReference type="InterPro" id="IPR016563">
    <property type="entry name" value="Npl4"/>
</dbReference>
<evidence type="ECO:0000256" key="3">
    <source>
        <dbReference type="ARBA" id="ARBA00004556"/>
    </source>
</evidence>
<dbReference type="InterPro" id="IPR037518">
    <property type="entry name" value="MPN"/>
</dbReference>
<feature type="domain" description="MPN" evidence="16">
    <location>
        <begin position="257"/>
        <end position="401"/>
    </location>
</feature>
<comment type="subcellular location">
    <subcellularLocation>
        <location evidence="3">Cytoplasm</location>
        <location evidence="3">Perinuclear region</location>
    </subcellularLocation>
    <subcellularLocation>
        <location evidence="2">Endoplasmic reticulum membrane</location>
        <topology evidence="2">Peripheral membrane protein</topology>
        <orientation evidence="2">Cytoplasmic side</orientation>
    </subcellularLocation>
    <subcellularLocation>
        <location evidence="1">Nucleus membrane</location>
        <topology evidence="1">Peripheral membrane protein</topology>
        <orientation evidence="1">Cytoplasmic side</orientation>
    </subcellularLocation>
</comment>
<comment type="similarity">
    <text evidence="4">Belongs to the NPL4 family.</text>
</comment>
<dbReference type="GO" id="GO:0005789">
    <property type="term" value="C:endoplasmic reticulum membrane"/>
    <property type="evidence" value="ECO:0007669"/>
    <property type="project" value="UniProtKB-SubCell"/>
</dbReference>
<organism evidence="17 18">
    <name type="scientific">Moesziomyces aphidis</name>
    <name type="common">Pseudozyma aphidis</name>
    <dbReference type="NCBI Taxonomy" id="84754"/>
    <lineage>
        <taxon>Eukaryota</taxon>
        <taxon>Fungi</taxon>
        <taxon>Dikarya</taxon>
        <taxon>Basidiomycota</taxon>
        <taxon>Ustilaginomycotina</taxon>
        <taxon>Ustilaginomycetes</taxon>
        <taxon>Ustilaginales</taxon>
        <taxon>Ustilaginaceae</taxon>
        <taxon>Moesziomyces</taxon>
    </lineage>
</organism>
<dbReference type="Pfam" id="PF05020">
    <property type="entry name" value="zf-NPL4"/>
    <property type="match status" value="1"/>
</dbReference>
<dbReference type="GO" id="GO:0031625">
    <property type="term" value="F:ubiquitin protein ligase binding"/>
    <property type="evidence" value="ECO:0007669"/>
    <property type="project" value="TreeGrafter"/>
</dbReference>
<gene>
    <name evidence="17" type="ORF">PaG_02290</name>
</gene>
<dbReference type="GO" id="GO:0015031">
    <property type="term" value="P:protein transport"/>
    <property type="evidence" value="ECO:0007669"/>
    <property type="project" value="UniProtKB-KW"/>
</dbReference>
<evidence type="ECO:0000313" key="18">
    <source>
        <dbReference type="Proteomes" id="UP000019462"/>
    </source>
</evidence>
<evidence type="ECO:0000256" key="10">
    <source>
        <dbReference type="ARBA" id="ARBA00022927"/>
    </source>
</evidence>
<dbReference type="Gene3D" id="3.10.20.90">
    <property type="entry name" value="Phosphatidylinositol 3-kinase Catalytic Subunit, Chain A, domain 1"/>
    <property type="match status" value="1"/>
</dbReference>
<proteinExistence type="inferred from homology"/>
<reference evidence="17 18" key="1">
    <citation type="journal article" date="2014" name="Genome Announc.">
        <title>Genome sequence of the basidiomycetous fungus Pseudozyma aphidis DSM70725, an efficient producer of biosurfactant mannosylerythritol lipids.</title>
        <authorList>
            <person name="Lorenz S."/>
            <person name="Guenther M."/>
            <person name="Grumaz C."/>
            <person name="Rupp S."/>
            <person name="Zibek S."/>
            <person name="Sohn K."/>
        </authorList>
    </citation>
    <scope>NUCLEOTIDE SEQUENCE [LARGE SCALE GENOMIC DNA]</scope>
    <source>
        <strain evidence="18">ATCC 32657 / CBS 517.83 / DSM 70725 / JCM 10318 / NBRC 10182 / NRRL Y-7954 / St-0401</strain>
    </source>
</reference>
<feature type="compositionally biased region" description="Basic and acidic residues" evidence="15">
    <location>
        <begin position="128"/>
        <end position="138"/>
    </location>
</feature>
<dbReference type="PANTHER" id="PTHR12710">
    <property type="entry name" value="NUCLEAR PROTEIN LOCALIZATION 4"/>
    <property type="match status" value="1"/>
</dbReference>
<dbReference type="CDD" id="cd08061">
    <property type="entry name" value="MPN_NPL4"/>
    <property type="match status" value="1"/>
</dbReference>
<evidence type="ECO:0000256" key="5">
    <source>
        <dbReference type="ARBA" id="ARBA00019709"/>
    </source>
</evidence>
<keyword evidence="6" id="KW-0813">Transport</keyword>
<keyword evidence="13" id="KW-0539">Nucleus</keyword>
<dbReference type="SUPFAM" id="SSF54236">
    <property type="entry name" value="Ubiquitin-like"/>
    <property type="match status" value="1"/>
</dbReference>
<feature type="region of interest" description="Disordered" evidence="15">
    <location>
        <begin position="861"/>
        <end position="887"/>
    </location>
</feature>
<dbReference type="FunFam" id="3.10.20.90:FF:000243">
    <property type="entry name" value="Nuclear protein localization protein 4"/>
    <property type="match status" value="1"/>
</dbReference>
<dbReference type="GO" id="GO:0043130">
    <property type="term" value="F:ubiquitin binding"/>
    <property type="evidence" value="ECO:0007669"/>
    <property type="project" value="TreeGrafter"/>
</dbReference>
<dbReference type="GO" id="GO:0048471">
    <property type="term" value="C:perinuclear region of cytoplasm"/>
    <property type="evidence" value="ECO:0007669"/>
    <property type="project" value="UniProtKB-SubCell"/>
</dbReference>
<keyword evidence="9" id="KW-0256">Endoplasmic reticulum</keyword>
<comment type="function">
    <text evidence="14">Involved in the import of nuclear-targeted proteins into the nucleus and the export of poly(A) RNA out of the nucleus. Has a role in the endoplasmic reticulum-associated degradation (ERAD) pathway.</text>
</comment>
<keyword evidence="10" id="KW-0653">Protein transport</keyword>
<evidence type="ECO:0000256" key="12">
    <source>
        <dbReference type="ARBA" id="ARBA00023136"/>
    </source>
</evidence>
<keyword evidence="8" id="KW-0509">mRNA transport</keyword>
<dbReference type="InterPro" id="IPR007716">
    <property type="entry name" value="NPL4_Zn-bd_put"/>
</dbReference>
<dbReference type="HOGENOM" id="CLU_292883_0_0_1"/>
<dbReference type="OrthoDB" id="10251089at2759"/>
<dbReference type="PANTHER" id="PTHR12710:SF0">
    <property type="entry name" value="NUCLEAR PROTEIN LOCALIZATION PROTEIN 4 HOMOLOG"/>
    <property type="match status" value="1"/>
</dbReference>
<dbReference type="InterPro" id="IPR007717">
    <property type="entry name" value="NPL4_C"/>
</dbReference>
<keyword evidence="11" id="KW-0811">Translocation</keyword>
<evidence type="ECO:0000256" key="7">
    <source>
        <dbReference type="ARBA" id="ARBA00022490"/>
    </source>
</evidence>
<dbReference type="GO" id="GO:0031965">
    <property type="term" value="C:nuclear membrane"/>
    <property type="evidence" value="ECO:0007669"/>
    <property type="project" value="UniProtKB-SubCell"/>
</dbReference>
<feature type="compositionally biased region" description="Low complexity" evidence="15">
    <location>
        <begin position="91"/>
        <end position="124"/>
    </location>
</feature>